<sequence>MQCPVCKNDEHNGMDLRAGAFNEDLVECPTCGTTWSVNHGMMAIVKDPLADTFLEALSGDNICFAAA</sequence>
<evidence type="ECO:0000313" key="2">
    <source>
        <dbReference type="Proteomes" id="UP000306416"/>
    </source>
</evidence>
<protein>
    <recommendedName>
        <fullName evidence="3">AXH domain-containing protein</fullName>
    </recommendedName>
</protein>
<dbReference type="EMBL" id="SRSC01000001">
    <property type="protein sequence ID" value="TGU74100.1"/>
    <property type="molecule type" value="Genomic_DNA"/>
</dbReference>
<dbReference type="RefSeq" id="WP_129127294.1">
    <property type="nucleotide sequence ID" value="NZ_SRSC01000001.1"/>
</dbReference>
<name>A0A4S1CLG0_9BACT</name>
<dbReference type="Proteomes" id="UP000306416">
    <property type="component" value="Unassembled WGS sequence"/>
</dbReference>
<organism evidence="1 2">
    <name type="scientific">Geomonas terrae</name>
    <dbReference type="NCBI Taxonomy" id="2562681"/>
    <lineage>
        <taxon>Bacteria</taxon>
        <taxon>Pseudomonadati</taxon>
        <taxon>Thermodesulfobacteriota</taxon>
        <taxon>Desulfuromonadia</taxon>
        <taxon>Geobacterales</taxon>
        <taxon>Geobacteraceae</taxon>
        <taxon>Geomonas</taxon>
    </lineage>
</organism>
<reference evidence="1 2" key="1">
    <citation type="submission" date="2019-04" db="EMBL/GenBank/DDBJ databases">
        <title>Geobacter oryzae sp. nov., ferric-reducing bacteria isolated from paddy soil.</title>
        <authorList>
            <person name="Xu Z."/>
            <person name="Masuda Y."/>
            <person name="Itoh H."/>
            <person name="Senoo K."/>
        </authorList>
    </citation>
    <scope>NUCLEOTIDE SEQUENCE [LARGE SCALE GENOMIC DNA]</scope>
    <source>
        <strain evidence="1 2">Red111</strain>
    </source>
</reference>
<accession>A0A4S1CLG0</accession>
<proteinExistence type="predicted"/>
<keyword evidence="2" id="KW-1185">Reference proteome</keyword>
<gene>
    <name evidence="1" type="ORF">E4633_01105</name>
</gene>
<evidence type="ECO:0008006" key="3">
    <source>
        <dbReference type="Google" id="ProtNLM"/>
    </source>
</evidence>
<evidence type="ECO:0000313" key="1">
    <source>
        <dbReference type="EMBL" id="TGU74100.1"/>
    </source>
</evidence>
<comment type="caution">
    <text evidence="1">The sequence shown here is derived from an EMBL/GenBank/DDBJ whole genome shotgun (WGS) entry which is preliminary data.</text>
</comment>
<dbReference type="AlphaFoldDB" id="A0A4S1CLG0"/>